<sequence length="95" mass="10463">MHSRSSTECKISFLLPASPTDRSVIAALELVADSFGVDVMWSGLEGRRAICVVSYEIVEAFVNALIDALHFACRPGRQEPGLFCADETKPPRPRR</sequence>
<feature type="compositionally biased region" description="Basic and acidic residues" evidence="1">
    <location>
        <begin position="86"/>
        <end position="95"/>
    </location>
</feature>
<evidence type="ECO:0000313" key="2">
    <source>
        <dbReference type="EMBL" id="SIT40175.1"/>
    </source>
</evidence>
<protein>
    <recommendedName>
        <fullName evidence="4">NIL domain-containing protein</fullName>
    </recommendedName>
</protein>
<dbReference type="AlphaFoldDB" id="A0A1N7RZL9"/>
<evidence type="ECO:0000256" key="1">
    <source>
        <dbReference type="SAM" id="MobiDB-lite"/>
    </source>
</evidence>
<keyword evidence="3" id="KW-1185">Reference proteome</keyword>
<name>A0A1N7RZL9_9BURK</name>
<accession>A0A1N7RZL9</accession>
<feature type="region of interest" description="Disordered" evidence="1">
    <location>
        <begin position="76"/>
        <end position="95"/>
    </location>
</feature>
<evidence type="ECO:0000313" key="3">
    <source>
        <dbReference type="Proteomes" id="UP000195569"/>
    </source>
</evidence>
<organism evidence="2 3">
    <name type="scientific">Paraburkholderia piptadeniae</name>
    <dbReference type="NCBI Taxonomy" id="1701573"/>
    <lineage>
        <taxon>Bacteria</taxon>
        <taxon>Pseudomonadati</taxon>
        <taxon>Pseudomonadota</taxon>
        <taxon>Betaproteobacteria</taxon>
        <taxon>Burkholderiales</taxon>
        <taxon>Burkholderiaceae</taxon>
        <taxon>Paraburkholderia</taxon>
    </lineage>
</organism>
<proteinExistence type="predicted"/>
<dbReference type="Proteomes" id="UP000195569">
    <property type="component" value="Unassembled WGS sequence"/>
</dbReference>
<comment type="caution">
    <text evidence="2">The sequence shown here is derived from an EMBL/GenBank/DDBJ whole genome shotgun (WGS) entry which is preliminary data.</text>
</comment>
<dbReference type="EMBL" id="CYGY02000024">
    <property type="protein sequence ID" value="SIT40175.1"/>
    <property type="molecule type" value="Genomic_DNA"/>
</dbReference>
<gene>
    <name evidence="2" type="ORF">BN2476_240026</name>
</gene>
<evidence type="ECO:0008006" key="4">
    <source>
        <dbReference type="Google" id="ProtNLM"/>
    </source>
</evidence>
<reference evidence="2" key="1">
    <citation type="submission" date="2016-12" db="EMBL/GenBank/DDBJ databases">
        <authorList>
            <person name="Moulin L."/>
        </authorList>
    </citation>
    <scope>NUCLEOTIDE SEQUENCE [LARGE SCALE GENOMIC DNA]</scope>
    <source>
        <strain evidence="2">STM 7183</strain>
    </source>
</reference>